<comment type="caution">
    <text evidence="1">The sequence shown here is derived from an EMBL/GenBank/DDBJ whole genome shotgun (WGS) entry which is preliminary data.</text>
</comment>
<keyword evidence="1" id="KW-0413">Isomerase</keyword>
<evidence type="ECO:0000313" key="2">
    <source>
        <dbReference type="Proteomes" id="UP000192328"/>
    </source>
</evidence>
<proteinExistence type="predicted"/>
<evidence type="ECO:0000313" key="1">
    <source>
        <dbReference type="EMBL" id="SMC80235.1"/>
    </source>
</evidence>
<reference evidence="1" key="1">
    <citation type="submission" date="2017-04" db="EMBL/GenBank/DDBJ databases">
        <authorList>
            <person name="Varghese N."/>
            <person name="Submissions S."/>
        </authorList>
    </citation>
    <scope>NUCLEOTIDE SEQUENCE</scope>
    <source>
        <strain evidence="1">WTE2008</strain>
    </source>
</reference>
<sequence length="341" mass="38518">MKLRKAVCLLPVMILIVLCGISPVCASSESSRETLRFPGTGFEIDLPPASEISGTLQIACDTRLDEDVRLAMLYYIAVPKEKSEFITQSKYAYSSELDALTEGLTPCLLTVLSLDNGKTLDDLHPEYKKQFEVEYFEELGSAGEHNFYIRYIPEGYDFAWKMSAESKQEFESLVEICREPGRIRLFEPGKESLPPVIFETVDLNGEEIHSEDLFGSHALTMLNIWTTWCGPCISELPDLEKLTRNWKLKEKNVAIVGIVMDIRDPVNSEMISKARDILSEKGVHYINLIPWEGIESMLPVSAFPTNYFIDSKGQIIGECEIGSHIRSVYIDLINQKLTEAE</sequence>
<dbReference type="Proteomes" id="UP000192328">
    <property type="component" value="Unassembled WGS sequence"/>
</dbReference>
<dbReference type="EMBL" id="FWXZ01000006">
    <property type="protein sequence ID" value="SMC80235.1"/>
    <property type="molecule type" value="Genomic_DNA"/>
</dbReference>
<name>A0AC61PP00_9FIRM</name>
<gene>
    <name evidence="1" type="ORF">SAMN06297397_2583</name>
</gene>
<accession>A0AC61PP00</accession>
<organism evidence="1 2">
    <name type="scientific">Aristaeella lactis</name>
    <dbReference type="NCBI Taxonomy" id="3046383"/>
    <lineage>
        <taxon>Bacteria</taxon>
        <taxon>Bacillati</taxon>
        <taxon>Bacillota</taxon>
        <taxon>Clostridia</taxon>
        <taxon>Eubacteriales</taxon>
        <taxon>Aristaeellaceae</taxon>
        <taxon>Aristaeella</taxon>
    </lineage>
</organism>
<keyword evidence="2" id="KW-1185">Reference proteome</keyword>
<protein>
    <submittedName>
        <fullName evidence="1">Thiol-disulfide isomerase or thioredoxin</fullName>
    </submittedName>
</protein>